<dbReference type="SUPFAM" id="SSF55347">
    <property type="entry name" value="Glyceraldehyde-3-phosphate dehydrogenase-like, C-terminal domain"/>
    <property type="match status" value="1"/>
</dbReference>
<accession>A0AAJ0CCF3</accession>
<dbReference type="Pfam" id="PF22725">
    <property type="entry name" value="GFO_IDH_MocA_C3"/>
    <property type="match status" value="1"/>
</dbReference>
<dbReference type="Pfam" id="PF01408">
    <property type="entry name" value="GFO_IDH_MocA"/>
    <property type="match status" value="1"/>
</dbReference>
<dbReference type="InterPro" id="IPR050984">
    <property type="entry name" value="Gfo/Idh/MocA_domain"/>
</dbReference>
<dbReference type="AlphaFoldDB" id="A0AAJ0CCF3"/>
<dbReference type="Gene3D" id="3.40.50.720">
    <property type="entry name" value="NAD(P)-binding Rossmann-like Domain"/>
    <property type="match status" value="1"/>
</dbReference>
<dbReference type="InterPro" id="IPR036291">
    <property type="entry name" value="NAD(P)-bd_dom_sf"/>
</dbReference>
<evidence type="ECO:0000256" key="5">
    <source>
        <dbReference type="ARBA" id="ARBA00049233"/>
    </source>
</evidence>
<dbReference type="PANTHER" id="PTHR22604">
    <property type="entry name" value="OXIDOREDUCTASES"/>
    <property type="match status" value="1"/>
</dbReference>
<dbReference type="Proteomes" id="UP001251528">
    <property type="component" value="Unassembled WGS sequence"/>
</dbReference>
<dbReference type="SUPFAM" id="SSF51735">
    <property type="entry name" value="NAD(P)-binding Rossmann-fold domains"/>
    <property type="match status" value="1"/>
</dbReference>
<feature type="domain" description="GFO/IDH/MocA-like oxidoreductase" evidence="7">
    <location>
        <begin position="180"/>
        <end position="273"/>
    </location>
</feature>
<comment type="similarity">
    <text evidence="1">Belongs to the Gfo/Idh/MocA family.</text>
</comment>
<dbReference type="EMBL" id="JASWJB010000427">
    <property type="protein sequence ID" value="KAK2590528.1"/>
    <property type="molecule type" value="Genomic_DNA"/>
</dbReference>
<name>A0AAJ0CCF3_9HYPO</name>
<evidence type="ECO:0000313" key="8">
    <source>
        <dbReference type="EMBL" id="KAK2590528.1"/>
    </source>
</evidence>
<comment type="caution">
    <text evidence="8">The sequence shown here is derived from an EMBL/GenBank/DDBJ whole genome shotgun (WGS) entry which is preliminary data.</text>
</comment>
<dbReference type="PANTHER" id="PTHR22604:SF105">
    <property type="entry name" value="TRANS-1,2-DIHYDROBENZENE-1,2-DIOL DEHYDROGENASE"/>
    <property type="match status" value="1"/>
</dbReference>
<reference evidence="8" key="1">
    <citation type="submission" date="2023-06" db="EMBL/GenBank/DDBJ databases">
        <title>Conoideocrella luteorostrata (Hypocreales: Clavicipitaceae), a potential biocontrol fungus for elongate hemlock scale in United States Christmas tree production areas.</title>
        <authorList>
            <person name="Barrett H."/>
            <person name="Lovett B."/>
            <person name="Macias A.M."/>
            <person name="Stajich J.E."/>
            <person name="Kasson M.T."/>
        </authorList>
    </citation>
    <scope>NUCLEOTIDE SEQUENCE</scope>
    <source>
        <strain evidence="8">ARSEF 14590</strain>
    </source>
</reference>
<dbReference type="GO" id="GO:0000166">
    <property type="term" value="F:nucleotide binding"/>
    <property type="evidence" value="ECO:0007669"/>
    <property type="project" value="InterPro"/>
</dbReference>
<dbReference type="Gene3D" id="3.30.360.10">
    <property type="entry name" value="Dihydrodipicolinate Reductase, domain 2"/>
    <property type="match status" value="1"/>
</dbReference>
<evidence type="ECO:0000256" key="2">
    <source>
        <dbReference type="ARBA" id="ARBA00023002"/>
    </source>
</evidence>
<evidence type="ECO:0000259" key="6">
    <source>
        <dbReference type="Pfam" id="PF01408"/>
    </source>
</evidence>
<dbReference type="EC" id="1.1.1.179" evidence="3"/>
<protein>
    <recommendedName>
        <fullName evidence="3">D-xylose 1-dehydrogenase (NADP(+), D-xylono-1,5-lactone-forming)</fullName>
        <ecNumber evidence="3">1.1.1.179</ecNumber>
    </recommendedName>
    <alternativeName>
        <fullName evidence="4">D-xylose-NADP dehydrogenase</fullName>
    </alternativeName>
</protein>
<dbReference type="GO" id="GO:0047837">
    <property type="term" value="F:D-xylose 1-dehydrogenase (NADP+) activity"/>
    <property type="evidence" value="ECO:0007669"/>
    <property type="project" value="UniProtKB-EC"/>
</dbReference>
<evidence type="ECO:0000256" key="4">
    <source>
        <dbReference type="ARBA" id="ARBA00042988"/>
    </source>
</evidence>
<comment type="catalytic activity">
    <reaction evidence="5">
        <text>D-xylose + NADP(+) = D-xylono-1,5-lactone + NADPH + H(+)</text>
        <dbReference type="Rhea" id="RHEA:22000"/>
        <dbReference type="ChEBI" id="CHEBI:15378"/>
        <dbReference type="ChEBI" id="CHEBI:15867"/>
        <dbReference type="ChEBI" id="CHEBI:53455"/>
        <dbReference type="ChEBI" id="CHEBI:57783"/>
        <dbReference type="ChEBI" id="CHEBI:58349"/>
        <dbReference type="EC" id="1.1.1.179"/>
    </reaction>
</comment>
<evidence type="ECO:0000313" key="9">
    <source>
        <dbReference type="Proteomes" id="UP001251528"/>
    </source>
</evidence>
<evidence type="ECO:0000256" key="1">
    <source>
        <dbReference type="ARBA" id="ARBA00010928"/>
    </source>
</evidence>
<evidence type="ECO:0000256" key="3">
    <source>
        <dbReference type="ARBA" id="ARBA00038984"/>
    </source>
</evidence>
<organism evidence="8 9">
    <name type="scientific">Conoideocrella luteorostrata</name>
    <dbReference type="NCBI Taxonomy" id="1105319"/>
    <lineage>
        <taxon>Eukaryota</taxon>
        <taxon>Fungi</taxon>
        <taxon>Dikarya</taxon>
        <taxon>Ascomycota</taxon>
        <taxon>Pezizomycotina</taxon>
        <taxon>Sordariomycetes</taxon>
        <taxon>Hypocreomycetidae</taxon>
        <taxon>Hypocreales</taxon>
        <taxon>Clavicipitaceae</taxon>
        <taxon>Conoideocrella</taxon>
    </lineage>
</organism>
<keyword evidence="2" id="KW-0560">Oxidoreductase</keyword>
<proteinExistence type="inferred from homology"/>
<dbReference type="InterPro" id="IPR000683">
    <property type="entry name" value="Gfo/Idh/MocA-like_OxRdtase_N"/>
</dbReference>
<feature type="domain" description="Gfo/Idh/MocA-like oxidoreductase N-terminal" evidence="6">
    <location>
        <begin position="27"/>
        <end position="133"/>
    </location>
</feature>
<sequence>MASMLGFVRRNWHASSPPTPPKAANALKFGILGAAKIAPTALINPAKSHPDVVIQAIAARDRERAEAYAKKHNIPQIMNSYDDLLDDPSIDAVYVPLPAGLHLEWALKALAKGKHVLIEKPATVNAVEAEALFRSPLLQQDKAPILLEAMHFHFQPAWQYFLSLVDRSNIQVVHAVAKLPSYVIPQDGNRFDYDLGGGNMLDLGTYPMYALRQIMGANPEECTMCKTRVPPHPQQLCDEFAEASFLFPGGRVGEATMDMRAPVTTLPTFNVTVSHNEVKVKDPKIPEGQRKGMVRKLTLSNFLMSSFWHRIEIVDEYIVREEKGGRVMKRWTTKESKKIYTFKDAGMDQPGEAFWASYRHQLEQFVNRIRGNNGSGFWVSNEDSLAQAKMIDMAYEKSGLPLRPTSNFRLKGTARDLAH</sequence>
<keyword evidence="9" id="KW-1185">Reference proteome</keyword>
<evidence type="ECO:0000259" key="7">
    <source>
        <dbReference type="Pfam" id="PF22725"/>
    </source>
</evidence>
<dbReference type="InterPro" id="IPR055170">
    <property type="entry name" value="GFO_IDH_MocA-like_dom"/>
</dbReference>
<gene>
    <name evidence="8" type="ORF">QQS21_011795</name>
</gene>